<evidence type="ECO:0000256" key="1">
    <source>
        <dbReference type="PROSITE-ProRule" id="PRU00276"/>
    </source>
</evidence>
<proteinExistence type="predicted"/>
<dbReference type="PANTHER" id="PTHR13723:SF275">
    <property type="entry name" value="STALL, ISOFORM C"/>
    <property type="match status" value="1"/>
</dbReference>
<dbReference type="SUPFAM" id="SSF55486">
    <property type="entry name" value="Metalloproteases ('zincins'), catalytic domain"/>
    <property type="match status" value="1"/>
</dbReference>
<feature type="binding site" evidence="1">
    <location>
        <position position="151"/>
    </location>
    <ligand>
        <name>Zn(2+)</name>
        <dbReference type="ChEBI" id="CHEBI:29105"/>
        <note>catalytic</note>
    </ligand>
</feature>
<dbReference type="Pfam" id="PF01421">
    <property type="entry name" value="Reprolysin"/>
    <property type="match status" value="1"/>
</dbReference>
<dbReference type="Gene3D" id="3.40.390.10">
    <property type="entry name" value="Collagenase (Catalytic Domain)"/>
    <property type="match status" value="1"/>
</dbReference>
<gene>
    <name evidence="3" type="ORF">PR048_016089</name>
</gene>
<evidence type="ECO:0000313" key="3">
    <source>
        <dbReference type="EMBL" id="KAJ8884232.1"/>
    </source>
</evidence>
<organism evidence="3 4">
    <name type="scientific">Dryococelus australis</name>
    <dbReference type="NCBI Taxonomy" id="614101"/>
    <lineage>
        <taxon>Eukaryota</taxon>
        <taxon>Metazoa</taxon>
        <taxon>Ecdysozoa</taxon>
        <taxon>Arthropoda</taxon>
        <taxon>Hexapoda</taxon>
        <taxon>Insecta</taxon>
        <taxon>Pterygota</taxon>
        <taxon>Neoptera</taxon>
        <taxon>Polyneoptera</taxon>
        <taxon>Phasmatodea</taxon>
        <taxon>Verophasmatodea</taxon>
        <taxon>Anareolatae</taxon>
        <taxon>Phasmatidae</taxon>
        <taxon>Eurycanthinae</taxon>
        <taxon>Dryococelus</taxon>
    </lineage>
</organism>
<feature type="active site" evidence="1">
    <location>
        <position position="148"/>
    </location>
</feature>
<feature type="binding site" evidence="1">
    <location>
        <position position="147"/>
    </location>
    <ligand>
        <name>Zn(2+)</name>
        <dbReference type="ChEBI" id="CHEBI:29105"/>
        <note>catalytic</note>
    </ligand>
</feature>
<dbReference type="Proteomes" id="UP001159363">
    <property type="component" value="Chromosome 4"/>
</dbReference>
<dbReference type="InterPro" id="IPR024079">
    <property type="entry name" value="MetalloPept_cat_dom_sf"/>
</dbReference>
<keyword evidence="4" id="KW-1185">Reference proteome</keyword>
<accession>A0ABQ9HIR7</accession>
<dbReference type="PANTHER" id="PTHR13723">
    <property type="entry name" value="ADAMTS A DISINTEGRIN AND METALLOPROTEASE WITH THROMBOSPONDIN MOTIFS PROTEASE"/>
    <property type="match status" value="1"/>
</dbReference>
<comment type="caution">
    <text evidence="3">The sequence shown here is derived from an EMBL/GenBank/DDBJ whole genome shotgun (WGS) entry which is preliminary data.</text>
</comment>
<keyword evidence="1" id="KW-0862">Zinc</keyword>
<dbReference type="InterPro" id="IPR001590">
    <property type="entry name" value="Peptidase_M12B"/>
</dbReference>
<keyword evidence="1" id="KW-0479">Metal-binding</keyword>
<dbReference type="InterPro" id="IPR050439">
    <property type="entry name" value="ADAMTS_ADAMTS-like"/>
</dbReference>
<evidence type="ECO:0000259" key="2">
    <source>
        <dbReference type="PROSITE" id="PS50215"/>
    </source>
</evidence>
<evidence type="ECO:0000313" key="4">
    <source>
        <dbReference type="Proteomes" id="UP001159363"/>
    </source>
</evidence>
<name>A0ABQ9HIR7_9NEOP</name>
<reference evidence="3 4" key="1">
    <citation type="submission" date="2023-02" db="EMBL/GenBank/DDBJ databases">
        <title>LHISI_Scaffold_Assembly.</title>
        <authorList>
            <person name="Stuart O.P."/>
            <person name="Cleave R."/>
            <person name="Magrath M.J.L."/>
            <person name="Mikheyev A.S."/>
        </authorList>
    </citation>
    <scope>NUCLEOTIDE SEQUENCE [LARGE SCALE GENOMIC DNA]</scope>
    <source>
        <strain evidence="3">Daus_M_001</strain>
        <tissue evidence="3">Leg muscle</tissue>
    </source>
</reference>
<protein>
    <recommendedName>
        <fullName evidence="2">Peptidase M12B domain-containing protein</fullName>
    </recommendedName>
</protein>
<dbReference type="EMBL" id="JARBHB010000005">
    <property type="protein sequence ID" value="KAJ8884232.1"/>
    <property type="molecule type" value="Genomic_DNA"/>
</dbReference>
<dbReference type="PROSITE" id="PS50215">
    <property type="entry name" value="ADAM_MEPRO"/>
    <property type="match status" value="1"/>
</dbReference>
<feature type="domain" description="Peptidase M12B" evidence="2">
    <location>
        <begin position="14"/>
        <end position="208"/>
    </location>
</feature>
<feature type="binding site" evidence="1">
    <location>
        <position position="157"/>
    </location>
    <ligand>
        <name>Zn(2+)</name>
        <dbReference type="ChEBI" id="CHEBI:29105"/>
        <note>catalytic</note>
    </ligand>
</feature>
<comment type="caution">
    <text evidence="1">Lacks conserved residue(s) required for the propagation of feature annotation.</text>
</comment>
<sequence length="241" mass="27001">MDWSLMCSRVKHNVRVYGQVQLLYHDPSLERQVNFVLKRVEILHADPATLQRSHDIDLFLSSFCTWQHNENPSGDSDPLHWDHALILTGLDLYVVSKNGKVSNQVVGRCCQCCELKRLAPVAGMCTATSSCTVNEGRHFESVYVVAHEIGHNLGMRHDGPLADNDCDPSSFIMSPTLGSGKITWSPCSRRYLEKFLQTPQSQCLVDQSSPTNQLDHSAGGVLPGERFTADQQCRYHTKLFA</sequence>